<evidence type="ECO:0000259" key="1">
    <source>
        <dbReference type="Pfam" id="PF25181"/>
    </source>
</evidence>
<reference evidence="2 3" key="1">
    <citation type="submission" date="2016-12" db="EMBL/GenBank/DDBJ databases">
        <authorList>
            <person name="Song W.-J."/>
            <person name="Kurnit D.M."/>
        </authorList>
    </citation>
    <scope>NUCLEOTIDE SEQUENCE [LARGE SCALE GENOMIC DNA]</scope>
    <source>
        <strain evidence="2 3">DSM 11393</strain>
    </source>
</reference>
<keyword evidence="3" id="KW-1185">Reference proteome</keyword>
<dbReference type="STRING" id="1121455.SAMN02745728_01697"/>
<proteinExistence type="predicted"/>
<gene>
    <name evidence="2" type="ORF">SAMN02745728_01697</name>
</gene>
<evidence type="ECO:0000313" key="2">
    <source>
        <dbReference type="EMBL" id="SHN66826.1"/>
    </source>
</evidence>
<dbReference type="Pfam" id="PF25181">
    <property type="entry name" value="Phage_Bbp19"/>
    <property type="match status" value="1"/>
</dbReference>
<organism evidence="2 3">
    <name type="scientific">Desulfovibrio litoralis DSM 11393</name>
    <dbReference type="NCBI Taxonomy" id="1121455"/>
    <lineage>
        <taxon>Bacteria</taxon>
        <taxon>Pseudomonadati</taxon>
        <taxon>Thermodesulfobacteriota</taxon>
        <taxon>Desulfovibrionia</taxon>
        <taxon>Desulfovibrionales</taxon>
        <taxon>Desulfovibrionaceae</taxon>
        <taxon>Desulfovibrio</taxon>
    </lineage>
</organism>
<name>A0A1M7T804_9BACT</name>
<feature type="domain" description="Bbp19-like phage" evidence="1">
    <location>
        <begin position="19"/>
        <end position="77"/>
    </location>
</feature>
<sequence length="87" mass="10046">MATVQSQELKHLQEQEDLKQLLKTPAGVRVLRRILKQTAVLSPSYSEKDPYATAHNEGLRRTGLWLLTEIERVDKSKLTTLLFEQEK</sequence>
<dbReference type="AlphaFoldDB" id="A0A1M7T804"/>
<dbReference type="InterPro" id="IPR057447">
    <property type="entry name" value="Bbp19-like_phage"/>
</dbReference>
<accession>A0A1M7T804</accession>
<protein>
    <recommendedName>
        <fullName evidence="1">Bbp19-like phage domain-containing protein</fullName>
    </recommendedName>
</protein>
<dbReference type="RefSeq" id="WP_072697389.1">
    <property type="nucleotide sequence ID" value="NZ_FRDI01000008.1"/>
</dbReference>
<evidence type="ECO:0000313" key="3">
    <source>
        <dbReference type="Proteomes" id="UP000186469"/>
    </source>
</evidence>
<dbReference type="Proteomes" id="UP000186469">
    <property type="component" value="Unassembled WGS sequence"/>
</dbReference>
<dbReference type="EMBL" id="FRDI01000008">
    <property type="protein sequence ID" value="SHN66826.1"/>
    <property type="molecule type" value="Genomic_DNA"/>
</dbReference>